<feature type="chain" id="PRO_5046187826" description="40-residue YVTN family beta-propeller repeat-containing protein" evidence="1">
    <location>
        <begin position="24"/>
        <end position="342"/>
    </location>
</feature>
<dbReference type="InterPro" id="IPR051200">
    <property type="entry name" value="Host-pathogen_enzymatic-act"/>
</dbReference>
<dbReference type="SUPFAM" id="SSF51004">
    <property type="entry name" value="C-terminal (heme d1) domain of cytochrome cd1-nitrite reductase"/>
    <property type="match status" value="1"/>
</dbReference>
<accession>A0ABS1BG05</accession>
<protein>
    <recommendedName>
        <fullName evidence="4">40-residue YVTN family beta-propeller repeat-containing protein</fullName>
    </recommendedName>
</protein>
<reference evidence="2 3" key="1">
    <citation type="submission" date="2020-12" db="EMBL/GenBank/DDBJ databases">
        <title>Bacterial novel species Pedobacter sp. SD-b isolated from soil.</title>
        <authorList>
            <person name="Jung H.-Y."/>
        </authorList>
    </citation>
    <scope>NUCLEOTIDE SEQUENCE [LARGE SCALE GENOMIC DNA]</scope>
    <source>
        <strain evidence="2 3">SD-b</strain>
    </source>
</reference>
<evidence type="ECO:0000313" key="2">
    <source>
        <dbReference type="EMBL" id="MBK0381795.1"/>
    </source>
</evidence>
<keyword evidence="3" id="KW-1185">Reference proteome</keyword>
<comment type="caution">
    <text evidence="2">The sequence shown here is derived from an EMBL/GenBank/DDBJ whole genome shotgun (WGS) entry which is preliminary data.</text>
</comment>
<keyword evidence="1" id="KW-0732">Signal</keyword>
<dbReference type="EMBL" id="JAEHFY010000003">
    <property type="protein sequence ID" value="MBK0381795.1"/>
    <property type="molecule type" value="Genomic_DNA"/>
</dbReference>
<evidence type="ECO:0000256" key="1">
    <source>
        <dbReference type="SAM" id="SignalP"/>
    </source>
</evidence>
<feature type="signal peptide" evidence="1">
    <location>
        <begin position="1"/>
        <end position="23"/>
    </location>
</feature>
<dbReference type="Gene3D" id="2.130.10.10">
    <property type="entry name" value="YVTN repeat-like/Quinoprotein amine dehydrogenase"/>
    <property type="match status" value="1"/>
</dbReference>
<dbReference type="Proteomes" id="UP000660024">
    <property type="component" value="Unassembled WGS sequence"/>
</dbReference>
<dbReference type="PANTHER" id="PTHR47197">
    <property type="entry name" value="PROTEIN NIRF"/>
    <property type="match status" value="1"/>
</dbReference>
<dbReference type="InterPro" id="IPR011964">
    <property type="entry name" value="YVTN_b-propeller_repeat"/>
</dbReference>
<gene>
    <name evidence="2" type="ORF">I5M32_02380</name>
</gene>
<dbReference type="InterPro" id="IPR011048">
    <property type="entry name" value="Haem_d1_sf"/>
</dbReference>
<dbReference type="PANTHER" id="PTHR47197:SF3">
    <property type="entry name" value="DIHYDRO-HEME D1 DEHYDROGENASE"/>
    <property type="match status" value="1"/>
</dbReference>
<name>A0ABS1BG05_9SPHI</name>
<sequence>MLKKNILASLSILLMATSLSSYAQNVSNYHVIKSFPINGDGGWDYLTVDAPNKTVYVSHGNEVNILNIETGKEIYTIKNTIGVHGIVLVKSLNKGYISNGKDNSCTVFDIKTNETLKKIETGANPDAIFYDDYSKKIFTCNGKSEDATVIDPITDKVVATIPLGGKPETAVSNDKGLVFVNIETTNEVVVFDAKTYQIKHRYKLEGGEEPSGLAIDLSTNRLFVGCGGNQQMIVMDALTGKNLAKFQIGDCDGVAFDPMYKNAYSSNREGTITVVKEENANKFELVKNIETEFGARTIALNPITHHLFVSTAKTEAVKPTDQNPRPRPRILPGTFHVLEIGE</sequence>
<dbReference type="InterPro" id="IPR015943">
    <property type="entry name" value="WD40/YVTN_repeat-like_dom_sf"/>
</dbReference>
<organism evidence="2 3">
    <name type="scientific">Pedobacter segetis</name>
    <dbReference type="NCBI Taxonomy" id="2793069"/>
    <lineage>
        <taxon>Bacteria</taxon>
        <taxon>Pseudomonadati</taxon>
        <taxon>Bacteroidota</taxon>
        <taxon>Sphingobacteriia</taxon>
        <taxon>Sphingobacteriales</taxon>
        <taxon>Sphingobacteriaceae</taxon>
        <taxon>Pedobacter</taxon>
    </lineage>
</organism>
<dbReference type="RefSeq" id="WP_200584581.1">
    <property type="nucleotide sequence ID" value="NZ_JAEHFY010000003.1"/>
</dbReference>
<dbReference type="NCBIfam" id="TIGR02276">
    <property type="entry name" value="beta_rpt_yvtn"/>
    <property type="match status" value="1"/>
</dbReference>
<evidence type="ECO:0008006" key="4">
    <source>
        <dbReference type="Google" id="ProtNLM"/>
    </source>
</evidence>
<proteinExistence type="predicted"/>
<evidence type="ECO:0000313" key="3">
    <source>
        <dbReference type="Proteomes" id="UP000660024"/>
    </source>
</evidence>